<sequence>MSSVVPPPRTAHPRLILSMDGLVLREILLDREHLTIGRKAHNDVRIEDFSISGEHARITTILGDAFLEDLDSTNGTSVNGRPVTRRVLADGDIVELGKYRLRFVAPADAPSALELGRRRAPEAPARGVSEPDTPPSVSARVRVLDGPHAGRELALLKARTTLGSPGGEVAAILRRRDGYVILPIDGARPRVDGVVVDGDARAPGERAVIELAGVRMEFQQRA</sequence>
<dbReference type="Proteomes" id="UP000242205">
    <property type="component" value="Chromosome"/>
</dbReference>
<keyword evidence="4" id="KW-1185">Reference proteome</keyword>
<dbReference type="Pfam" id="PF00498">
    <property type="entry name" value="FHA"/>
    <property type="match status" value="1"/>
</dbReference>
<evidence type="ECO:0000259" key="2">
    <source>
        <dbReference type="PROSITE" id="PS50006"/>
    </source>
</evidence>
<dbReference type="PROSITE" id="PS50006">
    <property type="entry name" value="FHA_DOMAIN"/>
    <property type="match status" value="1"/>
</dbReference>
<evidence type="ECO:0000313" key="3">
    <source>
        <dbReference type="EMBL" id="AUN94549.1"/>
    </source>
</evidence>
<dbReference type="InterPro" id="IPR008984">
    <property type="entry name" value="SMAD_FHA_dom_sf"/>
</dbReference>
<dbReference type="CDD" id="cd00060">
    <property type="entry name" value="FHA"/>
    <property type="match status" value="1"/>
</dbReference>
<dbReference type="OrthoDB" id="151099at2"/>
<dbReference type="SMART" id="SM00240">
    <property type="entry name" value="FHA"/>
    <property type="match status" value="1"/>
</dbReference>
<organism evidence="3 4">
    <name type="scientific">Pseudazoarcus pumilus</name>
    <dbReference type="NCBI Taxonomy" id="2067960"/>
    <lineage>
        <taxon>Bacteria</taxon>
        <taxon>Pseudomonadati</taxon>
        <taxon>Pseudomonadota</taxon>
        <taxon>Betaproteobacteria</taxon>
        <taxon>Rhodocyclales</taxon>
        <taxon>Zoogloeaceae</taxon>
        <taxon>Pseudazoarcus</taxon>
    </lineage>
</organism>
<reference evidence="3 4" key="1">
    <citation type="submission" date="2018-01" db="EMBL/GenBank/DDBJ databases">
        <authorList>
            <person name="Fu G.-Y."/>
        </authorList>
    </citation>
    <scope>NUCLEOTIDE SEQUENCE [LARGE SCALE GENOMIC DNA]</scope>
    <source>
        <strain evidence="3 4">SY39</strain>
    </source>
</reference>
<gene>
    <name evidence="3" type="ORF">C0099_06090</name>
</gene>
<evidence type="ECO:0000313" key="4">
    <source>
        <dbReference type="Proteomes" id="UP000242205"/>
    </source>
</evidence>
<evidence type="ECO:0000256" key="1">
    <source>
        <dbReference type="SAM" id="MobiDB-lite"/>
    </source>
</evidence>
<name>A0A2I6S5K8_9RHOO</name>
<dbReference type="AlphaFoldDB" id="A0A2I6S5K8"/>
<dbReference type="SUPFAM" id="SSF49879">
    <property type="entry name" value="SMAD/FHA domain"/>
    <property type="match status" value="1"/>
</dbReference>
<dbReference type="Gene3D" id="2.60.200.20">
    <property type="match status" value="1"/>
</dbReference>
<dbReference type="EMBL" id="CP025682">
    <property type="protein sequence ID" value="AUN94549.1"/>
    <property type="molecule type" value="Genomic_DNA"/>
</dbReference>
<dbReference type="InterPro" id="IPR050923">
    <property type="entry name" value="Cell_Proc_Reg/RNA_Proc"/>
</dbReference>
<proteinExistence type="predicted"/>
<protein>
    <recommendedName>
        <fullName evidence="2">FHA domain-containing protein</fullName>
    </recommendedName>
</protein>
<dbReference type="InterPro" id="IPR000253">
    <property type="entry name" value="FHA_dom"/>
</dbReference>
<feature type="region of interest" description="Disordered" evidence="1">
    <location>
        <begin position="116"/>
        <end position="137"/>
    </location>
</feature>
<accession>A0A2I6S5K8</accession>
<feature type="domain" description="FHA" evidence="2">
    <location>
        <begin position="34"/>
        <end position="83"/>
    </location>
</feature>
<dbReference type="KEGG" id="atw:C0099_06090"/>
<dbReference type="PANTHER" id="PTHR23308">
    <property type="entry name" value="NUCLEAR INHIBITOR OF PROTEIN PHOSPHATASE-1"/>
    <property type="match status" value="1"/>
</dbReference>